<evidence type="ECO:0000313" key="1">
    <source>
        <dbReference type="EMBL" id="EGO65734.1"/>
    </source>
</evidence>
<comment type="caution">
    <text evidence="1">The sequence shown here is derived from an EMBL/GenBank/DDBJ whole genome shotgun (WGS) entry which is preliminary data.</text>
</comment>
<proteinExistence type="predicted"/>
<dbReference type="AlphaFoldDB" id="F7NDY0"/>
<keyword evidence="2" id="KW-1185">Reference proteome</keyword>
<dbReference type="EMBL" id="AFGF01000014">
    <property type="protein sequence ID" value="EGO65734.1"/>
    <property type="molecule type" value="Genomic_DNA"/>
</dbReference>
<protein>
    <submittedName>
        <fullName evidence="1">Uncharacterized protein</fullName>
    </submittedName>
</protein>
<sequence>MAFLILIAAAFTLLFIPAKNTQEARKLAYAKPGPDPRIILMSPGGLTVPGAANPGK</sequence>
<organism evidence="1 2">
    <name type="scientific">Acetonema longum DSM 6540</name>
    <dbReference type="NCBI Taxonomy" id="1009370"/>
    <lineage>
        <taxon>Bacteria</taxon>
        <taxon>Bacillati</taxon>
        <taxon>Bacillota</taxon>
        <taxon>Negativicutes</taxon>
        <taxon>Acetonemataceae</taxon>
        <taxon>Acetonema</taxon>
    </lineage>
</organism>
<reference evidence="1 2" key="1">
    <citation type="journal article" date="2011" name="EMBO J.">
        <title>Structural diversity of bacterial flagellar motors.</title>
        <authorList>
            <person name="Chen S."/>
            <person name="Beeby M."/>
            <person name="Murphy G.E."/>
            <person name="Leadbetter J.R."/>
            <person name="Hendrixson D.R."/>
            <person name="Briegel A."/>
            <person name="Li Z."/>
            <person name="Shi J."/>
            <person name="Tocheva E.I."/>
            <person name="Muller A."/>
            <person name="Dobro M.J."/>
            <person name="Jensen G.J."/>
        </authorList>
    </citation>
    <scope>NUCLEOTIDE SEQUENCE [LARGE SCALE GENOMIC DNA]</scope>
    <source>
        <strain evidence="1 2">DSM 6540</strain>
    </source>
</reference>
<accession>F7NDY0</accession>
<dbReference type="RefSeq" id="WP_004091966.1">
    <property type="nucleotide sequence ID" value="NZ_AFGF01000014.1"/>
</dbReference>
<dbReference type="Proteomes" id="UP000003240">
    <property type="component" value="Unassembled WGS sequence"/>
</dbReference>
<evidence type="ECO:0000313" key="2">
    <source>
        <dbReference type="Proteomes" id="UP000003240"/>
    </source>
</evidence>
<gene>
    <name evidence="1" type="ORF">ALO_01210</name>
</gene>
<dbReference type="STRING" id="1009370.ALO_01210"/>
<name>F7NDY0_9FIRM</name>